<gene>
    <name evidence="1" type="primary">6</name>
    <name evidence="1" type="ORF">HSTV2_6</name>
</gene>
<evidence type="ECO:0000313" key="2">
    <source>
        <dbReference type="Proteomes" id="UP000011138"/>
    </source>
</evidence>
<name>L7TJY6_9CAUD</name>
<dbReference type="EMBL" id="KC117376">
    <property type="protein sequence ID" value="AGC34275.1"/>
    <property type="molecule type" value="Genomic_DNA"/>
</dbReference>
<dbReference type="OrthoDB" id="34928at10239"/>
<accession>L7TJY6</accession>
<dbReference type="RefSeq" id="YP_007379085.1">
    <property type="nucleotide sequence ID" value="NC_020159.1"/>
</dbReference>
<organism evidence="1 2">
    <name type="scientific">Halorubrum sodomense tailed virus 2</name>
    <dbReference type="NCBI Taxonomy" id="1262527"/>
    <lineage>
        <taxon>Viruses</taxon>
        <taxon>Duplodnaviria</taxon>
        <taxon>Heunggongvirae</taxon>
        <taxon>Uroviricota</taxon>
        <taxon>Caudoviricetes</taxon>
        <taxon>Thumleimavirales</taxon>
        <taxon>Hafunaviridae</taxon>
        <taxon>Mincapvirus</taxon>
        <taxon>Mincapvirus eilatense</taxon>
        <taxon>Mincapvirus HSTV2</taxon>
    </lineage>
</organism>
<protein>
    <submittedName>
        <fullName evidence="1">Uncharacterized protein</fullName>
    </submittedName>
</protein>
<proteinExistence type="predicted"/>
<dbReference type="KEGG" id="vg:14477144"/>
<sequence>MKEQITQLLDDFGEVQVYMDSGAAFEVHRDVNLGADAIDFEDPDGETFVLPYEAVEYVSAHRSHRVREA</sequence>
<dbReference type="GeneID" id="14477144"/>
<dbReference type="Proteomes" id="UP000011138">
    <property type="component" value="Segment"/>
</dbReference>
<reference evidence="1 2" key="1">
    <citation type="journal article" date="2013" name="J. Virol.">
        <title>Insights into head-tailed viruses infecting extremely halophilic archaea.</title>
        <authorList>
            <person name="Pietila M.K."/>
            <person name="Laurinmaki P."/>
            <person name="Russell D.A."/>
            <person name="Ko C.C."/>
            <person name="Jacobs-Sera D."/>
            <person name="Butcher S.J."/>
            <person name="Bamford D.H."/>
            <person name="Hendrix R.W."/>
        </authorList>
    </citation>
    <scope>NUCLEOTIDE SEQUENCE [LARGE SCALE GENOMIC DNA]</scope>
</reference>
<keyword evidence="2" id="KW-1185">Reference proteome</keyword>
<evidence type="ECO:0000313" key="1">
    <source>
        <dbReference type="EMBL" id="AGC34275.1"/>
    </source>
</evidence>